<dbReference type="Pfam" id="PF13855">
    <property type="entry name" value="LRR_8"/>
    <property type="match status" value="2"/>
</dbReference>
<feature type="region of interest" description="Disordered" evidence="7">
    <location>
        <begin position="417"/>
        <end position="490"/>
    </location>
</feature>
<feature type="chain" id="PRO_5025356812" evidence="9">
    <location>
        <begin position="26"/>
        <end position="768"/>
    </location>
</feature>
<reference evidence="11 12" key="1">
    <citation type="submission" date="2019-07" db="EMBL/GenBank/DDBJ databases">
        <title>Draft genome assembly of a fouling barnacle, Amphibalanus amphitrite (Darwin, 1854): The first reference genome for Thecostraca.</title>
        <authorList>
            <person name="Kim W."/>
        </authorList>
    </citation>
    <scope>NUCLEOTIDE SEQUENCE [LARGE SCALE GENOMIC DNA]</scope>
    <source>
        <strain evidence="11">SNU_AA5</strain>
        <tissue evidence="11">Soma without cirri and trophi</tissue>
    </source>
</reference>
<dbReference type="InterPro" id="IPR013098">
    <property type="entry name" value="Ig_I-set"/>
</dbReference>
<dbReference type="SMART" id="SM00082">
    <property type="entry name" value="LRRCT"/>
    <property type="match status" value="1"/>
</dbReference>
<gene>
    <name evidence="11" type="primary">LRRC4C</name>
    <name evidence="11" type="ORF">FJT64_018613</name>
</gene>
<accession>A0A6A4WYN3</accession>
<evidence type="ECO:0000256" key="3">
    <source>
        <dbReference type="ARBA" id="ARBA00022737"/>
    </source>
</evidence>
<dbReference type="FunFam" id="2.60.40.10:FF:000032">
    <property type="entry name" value="palladin isoform X1"/>
    <property type="match status" value="1"/>
</dbReference>
<dbReference type="SMART" id="SM00369">
    <property type="entry name" value="LRR_TYP"/>
    <property type="match status" value="5"/>
</dbReference>
<dbReference type="InterPro" id="IPR003598">
    <property type="entry name" value="Ig_sub2"/>
</dbReference>
<evidence type="ECO:0000256" key="8">
    <source>
        <dbReference type="SAM" id="Phobius"/>
    </source>
</evidence>
<evidence type="ECO:0000313" key="11">
    <source>
        <dbReference type="EMBL" id="KAF0310419.1"/>
    </source>
</evidence>
<dbReference type="PANTHER" id="PTHR24366:SF140">
    <property type="entry name" value="IP22191P"/>
    <property type="match status" value="1"/>
</dbReference>
<keyword evidence="2 9" id="KW-0732">Signal</keyword>
<dbReference type="SMART" id="SM00408">
    <property type="entry name" value="IGc2"/>
    <property type="match status" value="1"/>
</dbReference>
<dbReference type="InterPro" id="IPR032675">
    <property type="entry name" value="LRR_dom_sf"/>
</dbReference>
<feature type="compositionally biased region" description="Low complexity" evidence="7">
    <location>
        <begin position="547"/>
        <end position="564"/>
    </location>
</feature>
<dbReference type="SUPFAM" id="SSF52058">
    <property type="entry name" value="L domain-like"/>
    <property type="match status" value="1"/>
</dbReference>
<dbReference type="AlphaFoldDB" id="A0A6A4WYN3"/>
<feature type="transmembrane region" description="Helical" evidence="8">
    <location>
        <begin position="384"/>
        <end position="408"/>
    </location>
</feature>
<dbReference type="InterPro" id="IPR001611">
    <property type="entry name" value="Leu-rich_rpt"/>
</dbReference>
<dbReference type="PANTHER" id="PTHR24366">
    <property type="entry name" value="IG(IMMUNOGLOBULIN) AND LRR(LEUCINE RICH REPEAT) DOMAINS"/>
    <property type="match status" value="1"/>
</dbReference>
<evidence type="ECO:0000256" key="4">
    <source>
        <dbReference type="ARBA" id="ARBA00023157"/>
    </source>
</evidence>
<dbReference type="InterPro" id="IPR013783">
    <property type="entry name" value="Ig-like_fold"/>
</dbReference>
<feature type="compositionally biased region" description="Polar residues" evidence="7">
    <location>
        <begin position="588"/>
        <end position="604"/>
    </location>
</feature>
<keyword evidence="5" id="KW-0325">Glycoprotein</keyword>
<feature type="compositionally biased region" description="Pro residues" evidence="7">
    <location>
        <begin position="475"/>
        <end position="490"/>
    </location>
</feature>
<feature type="compositionally biased region" description="Polar residues" evidence="7">
    <location>
        <begin position="460"/>
        <end position="472"/>
    </location>
</feature>
<feature type="signal peptide" evidence="9">
    <location>
        <begin position="1"/>
        <end position="25"/>
    </location>
</feature>
<dbReference type="InterPro" id="IPR007110">
    <property type="entry name" value="Ig-like_dom"/>
</dbReference>
<dbReference type="InterPro" id="IPR003599">
    <property type="entry name" value="Ig_sub"/>
</dbReference>
<feature type="compositionally biased region" description="Polar residues" evidence="7">
    <location>
        <begin position="758"/>
        <end position="768"/>
    </location>
</feature>
<dbReference type="Gene3D" id="2.60.40.10">
    <property type="entry name" value="Immunoglobulins"/>
    <property type="match status" value="1"/>
</dbReference>
<comment type="caution">
    <text evidence="11">The sequence shown here is derived from an EMBL/GenBank/DDBJ whole genome shotgun (WGS) entry which is preliminary data.</text>
</comment>
<dbReference type="PROSITE" id="PS50835">
    <property type="entry name" value="IG_LIKE"/>
    <property type="match status" value="1"/>
</dbReference>
<dbReference type="Gene3D" id="3.80.10.10">
    <property type="entry name" value="Ribonuclease Inhibitor"/>
    <property type="match status" value="2"/>
</dbReference>
<sequence length="768" mass="81418">MAGRPPPSAPLALLLLSVLLSSSVGGGTCPPVVCMCSWTEGRGSAVCVNGSLTEVPPGLSTGTTALQLDGNPLQVLTAGSFLGNGLAGLQRLQLARCQLGHIDRRAFSGLASLETLDLSHNVLLLVPADALSLLPGLRRLLLDRNPIRRISDGTFEELTQLEELSLSNCGLEELHVGAFRGLARLRELKLDGNRLTTLSAGTLEPLAAVRQVLLNDNPWSCDCRVRPLKQWLDRLRPSQPREARCDEPLRLRNSTFSVIRLGQFSCPPVMRQGTRRLTAWAGDNVTLSCSVTASPEAVVVWLWRGKLVTNGTGLLHGNTRFHVYEHGHEEKTSMLTIEDAQSAAAGQYTCEARNSAGRVSRLVSVGVAERDSAPHLTLRLDHGVLAGVLAAGLLLAVAGCLCLCLVCARARRAPASAPTTAQPAPEANHKNGASVANGRPAGAGAAQMTPAPVQTVVHARQTSPTATRTETVLQPPAPAAPAPAPAPAAGPPVATIPPEPAGWAPDVRAVQAASGGRGEPWPVELVYAPGSGSAVPLVHTCGKRGGSLRSSRRAAAGGHWRAGSDSGVLPGGERDVRFNSLPRCGTSRMVSRTPANLSPFSDLTESSNSPAPSPEPVPCEPESGRRSAASRSRRRRHQRPSLPSSPVLSGGELDVPDGGSQLDPYSYHAVQLDRYLQEYRSLQDQLTAMQQSCHSLQQRPAGRQRRSLPSVRPDADEPEPPPPPSPTVRQLKPILKSHDHVPSAADPLAPRRAPHFAPTNTYFSYSES</sequence>
<dbReference type="OrthoDB" id="643377at2759"/>
<feature type="compositionally biased region" description="Low complexity" evidence="7">
    <location>
        <begin position="417"/>
        <end position="426"/>
    </location>
</feature>
<dbReference type="InterPro" id="IPR000483">
    <property type="entry name" value="Cys-rich_flank_reg_C"/>
</dbReference>
<keyword evidence="4" id="KW-1015">Disulfide bond</keyword>
<evidence type="ECO:0000256" key="5">
    <source>
        <dbReference type="ARBA" id="ARBA00023180"/>
    </source>
</evidence>
<keyword evidence="12" id="KW-1185">Reference proteome</keyword>
<dbReference type="EMBL" id="VIIS01000312">
    <property type="protein sequence ID" value="KAF0310419.1"/>
    <property type="molecule type" value="Genomic_DNA"/>
</dbReference>
<dbReference type="SMART" id="SM00409">
    <property type="entry name" value="IG"/>
    <property type="match status" value="1"/>
</dbReference>
<keyword evidence="1" id="KW-0433">Leucine-rich repeat</keyword>
<feature type="domain" description="Ig-like" evidence="10">
    <location>
        <begin position="267"/>
        <end position="364"/>
    </location>
</feature>
<feature type="compositionally biased region" description="Low complexity" evidence="7">
    <location>
        <begin position="640"/>
        <end position="649"/>
    </location>
</feature>
<dbReference type="CDD" id="cd00096">
    <property type="entry name" value="Ig"/>
    <property type="match status" value="1"/>
</dbReference>
<keyword evidence="8" id="KW-0812">Transmembrane</keyword>
<feature type="region of interest" description="Disordered" evidence="7">
    <location>
        <begin position="690"/>
        <end position="768"/>
    </location>
</feature>
<evidence type="ECO:0000256" key="1">
    <source>
        <dbReference type="ARBA" id="ARBA00022614"/>
    </source>
</evidence>
<keyword evidence="6" id="KW-0393">Immunoglobulin domain</keyword>
<proteinExistence type="predicted"/>
<evidence type="ECO:0000313" key="12">
    <source>
        <dbReference type="Proteomes" id="UP000440578"/>
    </source>
</evidence>
<name>A0A6A4WYN3_AMPAM</name>
<dbReference type="Proteomes" id="UP000440578">
    <property type="component" value="Unassembled WGS sequence"/>
</dbReference>
<keyword evidence="8" id="KW-1133">Transmembrane helix</keyword>
<keyword evidence="8" id="KW-0472">Membrane</keyword>
<dbReference type="InterPro" id="IPR003591">
    <property type="entry name" value="Leu-rich_rpt_typical-subtyp"/>
</dbReference>
<evidence type="ECO:0000256" key="7">
    <source>
        <dbReference type="SAM" id="MobiDB-lite"/>
    </source>
</evidence>
<evidence type="ECO:0000256" key="2">
    <source>
        <dbReference type="ARBA" id="ARBA00022729"/>
    </source>
</evidence>
<organism evidence="11 12">
    <name type="scientific">Amphibalanus amphitrite</name>
    <name type="common">Striped barnacle</name>
    <name type="synonym">Balanus amphitrite</name>
    <dbReference type="NCBI Taxonomy" id="1232801"/>
    <lineage>
        <taxon>Eukaryota</taxon>
        <taxon>Metazoa</taxon>
        <taxon>Ecdysozoa</taxon>
        <taxon>Arthropoda</taxon>
        <taxon>Crustacea</taxon>
        <taxon>Multicrustacea</taxon>
        <taxon>Cirripedia</taxon>
        <taxon>Thoracica</taxon>
        <taxon>Thoracicalcarea</taxon>
        <taxon>Balanomorpha</taxon>
        <taxon>Balanoidea</taxon>
        <taxon>Balanidae</taxon>
        <taxon>Amphibalaninae</taxon>
        <taxon>Amphibalanus</taxon>
    </lineage>
</organism>
<dbReference type="InterPro" id="IPR036179">
    <property type="entry name" value="Ig-like_dom_sf"/>
</dbReference>
<keyword evidence="3" id="KW-0677">Repeat</keyword>
<evidence type="ECO:0000256" key="6">
    <source>
        <dbReference type="ARBA" id="ARBA00023319"/>
    </source>
</evidence>
<protein>
    <submittedName>
        <fullName evidence="11">Leucine-rich repeat-containing protein 4C</fullName>
    </submittedName>
</protein>
<evidence type="ECO:0000256" key="9">
    <source>
        <dbReference type="SAM" id="SignalP"/>
    </source>
</evidence>
<feature type="region of interest" description="Disordered" evidence="7">
    <location>
        <begin position="543"/>
        <end position="664"/>
    </location>
</feature>
<dbReference type="Pfam" id="PF07679">
    <property type="entry name" value="I-set"/>
    <property type="match status" value="1"/>
</dbReference>
<evidence type="ECO:0000259" key="10">
    <source>
        <dbReference type="PROSITE" id="PS50835"/>
    </source>
</evidence>
<dbReference type="SUPFAM" id="SSF48726">
    <property type="entry name" value="Immunoglobulin"/>
    <property type="match status" value="1"/>
</dbReference>